<reference evidence="1 2" key="1">
    <citation type="submission" date="2020-08" db="EMBL/GenBank/DDBJ databases">
        <title>Genomic Encyclopedia of Type Strains, Phase IV (KMG-IV): sequencing the most valuable type-strain genomes for metagenomic binning, comparative biology and taxonomic classification.</title>
        <authorList>
            <person name="Goeker M."/>
        </authorList>
    </citation>
    <scope>NUCLEOTIDE SEQUENCE [LARGE SCALE GENOMIC DNA]</scope>
    <source>
        <strain evidence="1 2">YIM 65646</strain>
    </source>
</reference>
<dbReference type="RefSeq" id="WP_184790369.1">
    <property type="nucleotide sequence ID" value="NZ_BONT01000085.1"/>
</dbReference>
<comment type="caution">
    <text evidence="1">The sequence shown here is derived from an EMBL/GenBank/DDBJ whole genome shotgun (WGS) entry which is preliminary data.</text>
</comment>
<dbReference type="SUPFAM" id="SSF54427">
    <property type="entry name" value="NTF2-like"/>
    <property type="match status" value="1"/>
</dbReference>
<dbReference type="NCBIfam" id="TIGR02246">
    <property type="entry name" value="SgcJ/EcaC family oxidoreductase"/>
    <property type="match status" value="1"/>
</dbReference>
<accession>A0A841FYP7</accession>
<name>A0A841FYP7_9ACTN</name>
<dbReference type="Proteomes" id="UP000548476">
    <property type="component" value="Unassembled WGS sequence"/>
</dbReference>
<protein>
    <submittedName>
        <fullName evidence="1">Uncharacterized protein (TIGR02246 family)</fullName>
    </submittedName>
</protein>
<sequence length="155" mass="17261">MFAADTARAADTADVTALFQRLSDAWGAMDAEAYADAFTDDADYVTFVGTHLRGRRQIVDAHAALWEHFQKNTTLYGKIRSLRFVTADVAVMITEGAVLKHGKTAPKPADLKVQTLVAVRRPEGWRFSGFQNTKHRRLMEKIAAKKDARIAPEAR</sequence>
<dbReference type="EMBL" id="JACHGT010000012">
    <property type="protein sequence ID" value="MBB6037559.1"/>
    <property type="molecule type" value="Genomic_DNA"/>
</dbReference>
<evidence type="ECO:0000313" key="1">
    <source>
        <dbReference type="EMBL" id="MBB6037559.1"/>
    </source>
</evidence>
<keyword evidence="2" id="KW-1185">Reference proteome</keyword>
<dbReference type="InterPro" id="IPR011944">
    <property type="entry name" value="Steroid_delta5-4_isomerase"/>
</dbReference>
<evidence type="ECO:0000313" key="2">
    <source>
        <dbReference type="Proteomes" id="UP000548476"/>
    </source>
</evidence>
<proteinExistence type="predicted"/>
<organism evidence="1 2">
    <name type="scientific">Phytomonospora endophytica</name>
    <dbReference type="NCBI Taxonomy" id="714109"/>
    <lineage>
        <taxon>Bacteria</taxon>
        <taxon>Bacillati</taxon>
        <taxon>Actinomycetota</taxon>
        <taxon>Actinomycetes</taxon>
        <taxon>Micromonosporales</taxon>
        <taxon>Micromonosporaceae</taxon>
        <taxon>Phytomonospora</taxon>
    </lineage>
</organism>
<dbReference type="Gene3D" id="3.10.450.50">
    <property type="match status" value="1"/>
</dbReference>
<dbReference type="AlphaFoldDB" id="A0A841FYP7"/>
<gene>
    <name evidence="1" type="ORF">HNR73_005435</name>
</gene>
<dbReference type="InterPro" id="IPR032710">
    <property type="entry name" value="NTF2-like_dom_sf"/>
</dbReference>